<feature type="signal peptide" evidence="1">
    <location>
        <begin position="1"/>
        <end position="21"/>
    </location>
</feature>
<sequence length="68" mass="7966">MIAHFFYFLLILTALTNYGTSRSSRLVCKDFVPPRICRSLSKSIKLCSDRNKKGYAFDICRRTCHLCW</sequence>
<organism evidence="2 3">
    <name type="scientific">Necator americanus</name>
    <name type="common">Human hookworm</name>
    <dbReference type="NCBI Taxonomy" id="51031"/>
    <lineage>
        <taxon>Eukaryota</taxon>
        <taxon>Metazoa</taxon>
        <taxon>Ecdysozoa</taxon>
        <taxon>Nematoda</taxon>
        <taxon>Chromadorea</taxon>
        <taxon>Rhabditida</taxon>
        <taxon>Rhabditina</taxon>
        <taxon>Rhabditomorpha</taxon>
        <taxon>Strongyloidea</taxon>
        <taxon>Ancylostomatidae</taxon>
        <taxon>Bunostominae</taxon>
        <taxon>Necator</taxon>
    </lineage>
</organism>
<dbReference type="Proteomes" id="UP001303046">
    <property type="component" value="Unassembled WGS sequence"/>
</dbReference>
<proteinExistence type="predicted"/>
<comment type="caution">
    <text evidence="2">The sequence shown here is derived from an EMBL/GenBank/DDBJ whole genome shotgun (WGS) entry which is preliminary data.</text>
</comment>
<keyword evidence="1" id="KW-0732">Signal</keyword>
<protein>
    <recommendedName>
        <fullName evidence="4">ShKT domain-containing protein</fullName>
    </recommendedName>
</protein>
<accession>A0ABR1DSY3</accession>
<feature type="chain" id="PRO_5045085959" description="ShKT domain-containing protein" evidence="1">
    <location>
        <begin position="22"/>
        <end position="68"/>
    </location>
</feature>
<name>A0ABR1DSY3_NECAM</name>
<keyword evidence="3" id="KW-1185">Reference proteome</keyword>
<evidence type="ECO:0008006" key="4">
    <source>
        <dbReference type="Google" id="ProtNLM"/>
    </source>
</evidence>
<evidence type="ECO:0000313" key="2">
    <source>
        <dbReference type="EMBL" id="KAK6753460.1"/>
    </source>
</evidence>
<evidence type="ECO:0000256" key="1">
    <source>
        <dbReference type="SAM" id="SignalP"/>
    </source>
</evidence>
<evidence type="ECO:0000313" key="3">
    <source>
        <dbReference type="Proteomes" id="UP001303046"/>
    </source>
</evidence>
<reference evidence="2 3" key="1">
    <citation type="submission" date="2023-08" db="EMBL/GenBank/DDBJ databases">
        <title>A Necator americanus chromosomal reference genome.</title>
        <authorList>
            <person name="Ilik V."/>
            <person name="Petrzelkova K.J."/>
            <person name="Pardy F."/>
            <person name="Fuh T."/>
            <person name="Niatou-Singa F.S."/>
            <person name="Gouil Q."/>
            <person name="Baker L."/>
            <person name="Ritchie M.E."/>
            <person name="Jex A.R."/>
            <person name="Gazzola D."/>
            <person name="Li H."/>
            <person name="Toshio Fujiwara R."/>
            <person name="Zhan B."/>
            <person name="Aroian R.V."/>
            <person name="Pafco B."/>
            <person name="Schwarz E.M."/>
        </authorList>
    </citation>
    <scope>NUCLEOTIDE SEQUENCE [LARGE SCALE GENOMIC DNA]</scope>
    <source>
        <strain evidence="2 3">Aroian</strain>
        <tissue evidence="2">Whole animal</tissue>
    </source>
</reference>
<gene>
    <name evidence="2" type="primary">Necator_chrV.g17609</name>
    <name evidence="2" type="ORF">RB195_012819</name>
</gene>
<dbReference type="EMBL" id="JAVFWL010000005">
    <property type="protein sequence ID" value="KAK6753460.1"/>
    <property type="molecule type" value="Genomic_DNA"/>
</dbReference>